<evidence type="ECO:0000313" key="1">
    <source>
        <dbReference type="EMBL" id="GAA3495970.1"/>
    </source>
</evidence>
<dbReference type="Proteomes" id="UP001501455">
    <property type="component" value="Unassembled WGS sequence"/>
</dbReference>
<reference evidence="2" key="1">
    <citation type="journal article" date="2019" name="Int. J. Syst. Evol. Microbiol.">
        <title>The Global Catalogue of Microorganisms (GCM) 10K type strain sequencing project: providing services to taxonomists for standard genome sequencing and annotation.</title>
        <authorList>
            <consortium name="The Broad Institute Genomics Platform"/>
            <consortium name="The Broad Institute Genome Sequencing Center for Infectious Disease"/>
            <person name="Wu L."/>
            <person name="Ma J."/>
        </authorList>
    </citation>
    <scope>NUCLEOTIDE SEQUENCE [LARGE SCALE GENOMIC DNA]</scope>
    <source>
        <strain evidence="2">JCM 4816</strain>
    </source>
</reference>
<proteinExistence type="predicted"/>
<name>A0ABP6TL50_9ACTN</name>
<comment type="caution">
    <text evidence="1">The sequence shown here is derived from an EMBL/GenBank/DDBJ whole genome shotgun (WGS) entry which is preliminary data.</text>
</comment>
<organism evidence="1 2">
    <name type="scientific">Streptomyces prasinosporus</name>
    <dbReference type="NCBI Taxonomy" id="68256"/>
    <lineage>
        <taxon>Bacteria</taxon>
        <taxon>Bacillati</taxon>
        <taxon>Actinomycetota</taxon>
        <taxon>Actinomycetes</taxon>
        <taxon>Kitasatosporales</taxon>
        <taxon>Streptomycetaceae</taxon>
        <taxon>Streptomyces</taxon>
        <taxon>Streptomyces albogriseolus group</taxon>
    </lineage>
</organism>
<keyword evidence="2" id="KW-1185">Reference proteome</keyword>
<protein>
    <submittedName>
        <fullName evidence="1">Uncharacterized protein</fullName>
    </submittedName>
</protein>
<evidence type="ECO:0000313" key="2">
    <source>
        <dbReference type="Proteomes" id="UP001501455"/>
    </source>
</evidence>
<dbReference type="EMBL" id="BAAAXF010000021">
    <property type="protein sequence ID" value="GAA3495970.1"/>
    <property type="molecule type" value="Genomic_DNA"/>
</dbReference>
<sequence>MDIIPGKLHGEPMSLRRMPADATGKTGFCQPGGVMASMADGMEEEILEAAREDLQRLKKVLEEDLSKHDLVLAAGFLFQSARAVLDVAECRGERLA</sequence>
<dbReference type="RefSeq" id="WP_345576007.1">
    <property type="nucleotide sequence ID" value="NZ_BAAAXF010000021.1"/>
</dbReference>
<accession>A0ABP6TL50</accession>
<gene>
    <name evidence="1" type="ORF">GCM10019016_030710</name>
</gene>